<keyword evidence="2" id="KW-0472">Membrane</keyword>
<reference evidence="4" key="1">
    <citation type="submission" date="2022-11" db="UniProtKB">
        <authorList>
            <consortium name="WormBaseParasite"/>
        </authorList>
    </citation>
    <scope>IDENTIFICATION</scope>
</reference>
<dbReference type="WBParaSite" id="ACRNAN_scaffold2655.g8353.t1">
    <property type="protein sequence ID" value="ACRNAN_scaffold2655.g8353.t1"/>
    <property type="gene ID" value="ACRNAN_scaffold2655.g8353"/>
</dbReference>
<dbReference type="PANTHER" id="PTHR11328:SF28">
    <property type="entry name" value="MAJOR FACILITATOR SUPERFAMILY DOMAIN-CONTAINING PROTEIN 12"/>
    <property type="match status" value="1"/>
</dbReference>
<keyword evidence="2" id="KW-0812">Transmembrane</keyword>
<feature type="transmembrane region" description="Helical" evidence="2">
    <location>
        <begin position="83"/>
        <end position="103"/>
    </location>
</feature>
<dbReference type="Proteomes" id="UP000887540">
    <property type="component" value="Unplaced"/>
</dbReference>
<dbReference type="SUPFAM" id="SSF103473">
    <property type="entry name" value="MFS general substrate transporter"/>
    <property type="match status" value="1"/>
</dbReference>
<name>A0A914DJL6_9BILA</name>
<sequence length="337" mass="38508">MFKGRARDRDLGTGRMLGYAVGHFFNDLCASMWFTYLMIYLENVIQMHSYKAGMLMLIGQISHLALIPELSSVESSRTSMNSFRYGFAVLANLVVFVFMYVFLNRSDVNDEIGPSDLIHFRNMGFIVVGLGLFMDTVFYSTTREPKGGRRLSRLNSISSDTSHLARMTWRDWFSQTPFYQVGLLYTFSRLFINVSQVYFPFYITLHLGLPKESVAYLPMLSYLFSLAVSICLSFKYINKKLNRKESGAFVYGAMSLMDKLTNGIAYQVIELLNPNCDPKTSHECGNFYRNIMVFVPGACVVLIVLVLLTFNAAQVGIRRREARSNIGEFDRQQLITE</sequence>
<protein>
    <submittedName>
        <fullName evidence="4">Major facilitator superfamily domain-containing protein 12</fullName>
    </submittedName>
</protein>
<feature type="transmembrane region" description="Helical" evidence="2">
    <location>
        <begin position="289"/>
        <end position="310"/>
    </location>
</feature>
<evidence type="ECO:0000256" key="2">
    <source>
        <dbReference type="SAM" id="Phobius"/>
    </source>
</evidence>
<dbReference type="InterPro" id="IPR036259">
    <property type="entry name" value="MFS_trans_sf"/>
</dbReference>
<dbReference type="PANTHER" id="PTHR11328">
    <property type="entry name" value="MAJOR FACILITATOR SUPERFAMILY DOMAIN-CONTAINING PROTEIN"/>
    <property type="match status" value="1"/>
</dbReference>
<feature type="transmembrane region" description="Helical" evidence="2">
    <location>
        <begin position="215"/>
        <end position="237"/>
    </location>
</feature>
<proteinExistence type="inferred from homology"/>
<evidence type="ECO:0000313" key="4">
    <source>
        <dbReference type="WBParaSite" id="ACRNAN_scaffold2655.g8353.t1"/>
    </source>
</evidence>
<feature type="transmembrane region" description="Helical" evidence="2">
    <location>
        <begin position="53"/>
        <end position="71"/>
    </location>
</feature>
<keyword evidence="3" id="KW-1185">Reference proteome</keyword>
<dbReference type="GO" id="GO:0005886">
    <property type="term" value="C:plasma membrane"/>
    <property type="evidence" value="ECO:0007669"/>
    <property type="project" value="TreeGrafter"/>
</dbReference>
<organism evidence="3 4">
    <name type="scientific">Acrobeloides nanus</name>
    <dbReference type="NCBI Taxonomy" id="290746"/>
    <lineage>
        <taxon>Eukaryota</taxon>
        <taxon>Metazoa</taxon>
        <taxon>Ecdysozoa</taxon>
        <taxon>Nematoda</taxon>
        <taxon>Chromadorea</taxon>
        <taxon>Rhabditida</taxon>
        <taxon>Tylenchina</taxon>
        <taxon>Cephalobomorpha</taxon>
        <taxon>Cephaloboidea</taxon>
        <taxon>Cephalobidae</taxon>
        <taxon>Acrobeloides</taxon>
    </lineage>
</organism>
<evidence type="ECO:0000313" key="3">
    <source>
        <dbReference type="Proteomes" id="UP000887540"/>
    </source>
</evidence>
<feature type="transmembrane region" description="Helical" evidence="2">
    <location>
        <begin position="123"/>
        <end position="141"/>
    </location>
</feature>
<evidence type="ECO:0000256" key="1">
    <source>
        <dbReference type="ARBA" id="ARBA00008335"/>
    </source>
</evidence>
<accession>A0A914DJL6</accession>
<feature type="transmembrane region" description="Helical" evidence="2">
    <location>
        <begin position="21"/>
        <end position="41"/>
    </location>
</feature>
<feature type="transmembrane region" description="Helical" evidence="2">
    <location>
        <begin position="249"/>
        <end position="269"/>
    </location>
</feature>
<dbReference type="Gene3D" id="1.20.1250.20">
    <property type="entry name" value="MFS general substrate transporter like domains"/>
    <property type="match status" value="1"/>
</dbReference>
<keyword evidence="2" id="KW-1133">Transmembrane helix</keyword>
<dbReference type="AlphaFoldDB" id="A0A914DJL6"/>
<dbReference type="GO" id="GO:0008643">
    <property type="term" value="P:carbohydrate transport"/>
    <property type="evidence" value="ECO:0007669"/>
    <property type="project" value="InterPro"/>
</dbReference>
<comment type="similarity">
    <text evidence="1">Belongs to the major facilitator superfamily.</text>
</comment>
<dbReference type="GO" id="GO:0015293">
    <property type="term" value="F:symporter activity"/>
    <property type="evidence" value="ECO:0007669"/>
    <property type="project" value="InterPro"/>
</dbReference>
<dbReference type="Pfam" id="PF13347">
    <property type="entry name" value="MFS_2"/>
    <property type="match status" value="1"/>
</dbReference>
<dbReference type="InterPro" id="IPR039672">
    <property type="entry name" value="MFS_2"/>
</dbReference>